<dbReference type="AlphaFoldDB" id="A0A401NG81"/>
<evidence type="ECO:0000313" key="1">
    <source>
        <dbReference type="EMBL" id="GCB59930.1"/>
    </source>
</evidence>
<comment type="caution">
    <text evidence="1">The sequence shown here is derived from an EMBL/GenBank/DDBJ whole genome shotgun (WGS) entry which is preliminary data.</text>
</comment>
<reference evidence="1 2" key="1">
    <citation type="journal article" date="2018" name="Nat. Ecol. Evol.">
        <title>Shark genomes provide insights into elasmobranch evolution and the origin of vertebrates.</title>
        <authorList>
            <person name="Hara Y"/>
            <person name="Yamaguchi K"/>
            <person name="Onimaru K"/>
            <person name="Kadota M"/>
            <person name="Koyanagi M"/>
            <person name="Keeley SD"/>
            <person name="Tatsumi K"/>
            <person name="Tanaka K"/>
            <person name="Motone F"/>
            <person name="Kageyama Y"/>
            <person name="Nozu R"/>
            <person name="Adachi N"/>
            <person name="Nishimura O"/>
            <person name="Nakagawa R"/>
            <person name="Tanegashima C"/>
            <person name="Kiyatake I"/>
            <person name="Matsumoto R"/>
            <person name="Murakumo K"/>
            <person name="Nishida K"/>
            <person name="Terakita A"/>
            <person name="Kuratani S"/>
            <person name="Sato K"/>
            <person name="Hyodo S Kuraku.S."/>
        </authorList>
    </citation>
    <scope>NUCLEOTIDE SEQUENCE [LARGE SCALE GENOMIC DNA]</scope>
</reference>
<dbReference type="EMBL" id="BFAA01007420">
    <property type="protein sequence ID" value="GCB59930.1"/>
    <property type="molecule type" value="Genomic_DNA"/>
</dbReference>
<accession>A0A401NG81</accession>
<keyword evidence="2" id="KW-1185">Reference proteome</keyword>
<protein>
    <submittedName>
        <fullName evidence="1">Uncharacterized protein</fullName>
    </submittedName>
</protein>
<sequence>GWAASHVCARQIISDGGFIRLEALIPSHIKLAASSLTVSPGIIDYHRIYSAGMKQSIY</sequence>
<evidence type="ECO:0000313" key="2">
    <source>
        <dbReference type="Proteomes" id="UP000288216"/>
    </source>
</evidence>
<feature type="non-terminal residue" evidence="1">
    <location>
        <position position="1"/>
    </location>
</feature>
<dbReference type="Proteomes" id="UP000288216">
    <property type="component" value="Unassembled WGS sequence"/>
</dbReference>
<gene>
    <name evidence="1" type="ORF">scyTo_0014074</name>
</gene>
<proteinExistence type="predicted"/>
<organism evidence="1 2">
    <name type="scientific">Scyliorhinus torazame</name>
    <name type="common">Cloudy catshark</name>
    <name type="synonym">Catulus torazame</name>
    <dbReference type="NCBI Taxonomy" id="75743"/>
    <lineage>
        <taxon>Eukaryota</taxon>
        <taxon>Metazoa</taxon>
        <taxon>Chordata</taxon>
        <taxon>Craniata</taxon>
        <taxon>Vertebrata</taxon>
        <taxon>Chondrichthyes</taxon>
        <taxon>Elasmobranchii</taxon>
        <taxon>Galeomorphii</taxon>
        <taxon>Galeoidea</taxon>
        <taxon>Carcharhiniformes</taxon>
        <taxon>Scyliorhinidae</taxon>
        <taxon>Scyliorhinus</taxon>
    </lineage>
</organism>
<name>A0A401NG81_SCYTO</name>